<dbReference type="STRING" id="927664.SAMN05421780_101778"/>
<dbReference type="AlphaFoldDB" id="A0A1I1EJM0"/>
<proteinExistence type="predicted"/>
<feature type="transmembrane region" description="Helical" evidence="1">
    <location>
        <begin position="54"/>
        <end position="78"/>
    </location>
</feature>
<feature type="transmembrane region" description="Helical" evidence="1">
    <location>
        <begin position="90"/>
        <end position="111"/>
    </location>
</feature>
<sequence length="114" mass="12416">MNFLIRLILSAVAVLAAAYFTPGVKVEGGFWAAFKVAIALALLNTFVKPVLQFFAFPFTILTLGLFLFVINVIIIYLASYFVDGFKVTGFVPALIFSVILSVATWILNAFAGND</sequence>
<dbReference type="OrthoDB" id="6402664at2"/>
<dbReference type="InterPro" id="IPR007165">
    <property type="entry name" value="Phage_holin_4_2"/>
</dbReference>
<organism evidence="2 3">
    <name type="scientific">Flexibacter flexilis DSM 6793</name>
    <dbReference type="NCBI Taxonomy" id="927664"/>
    <lineage>
        <taxon>Bacteria</taxon>
        <taxon>Pseudomonadati</taxon>
        <taxon>Bacteroidota</taxon>
        <taxon>Cytophagia</taxon>
        <taxon>Cytophagales</taxon>
        <taxon>Flexibacteraceae</taxon>
        <taxon>Flexibacter</taxon>
    </lineage>
</organism>
<feature type="transmembrane region" description="Helical" evidence="1">
    <location>
        <begin position="28"/>
        <end position="47"/>
    </location>
</feature>
<protein>
    <submittedName>
        <fullName evidence="2">Putative membrane protein</fullName>
    </submittedName>
</protein>
<dbReference type="RefSeq" id="WP_091507587.1">
    <property type="nucleotide sequence ID" value="NZ_FOLE01000001.1"/>
</dbReference>
<name>A0A1I1EJM0_9BACT</name>
<dbReference type="Proteomes" id="UP000199514">
    <property type="component" value="Unassembled WGS sequence"/>
</dbReference>
<dbReference type="Pfam" id="PF04020">
    <property type="entry name" value="Phage_holin_4_2"/>
    <property type="match status" value="1"/>
</dbReference>
<reference evidence="2 3" key="1">
    <citation type="submission" date="2016-10" db="EMBL/GenBank/DDBJ databases">
        <authorList>
            <person name="de Groot N.N."/>
        </authorList>
    </citation>
    <scope>NUCLEOTIDE SEQUENCE [LARGE SCALE GENOMIC DNA]</scope>
    <source>
        <strain evidence="2 3">DSM 6793</strain>
    </source>
</reference>
<dbReference type="PANTHER" id="PTHR37309:SF1">
    <property type="entry name" value="SLR0284 PROTEIN"/>
    <property type="match status" value="1"/>
</dbReference>
<evidence type="ECO:0000313" key="3">
    <source>
        <dbReference type="Proteomes" id="UP000199514"/>
    </source>
</evidence>
<keyword evidence="1" id="KW-1133">Transmembrane helix</keyword>
<dbReference type="EMBL" id="FOLE01000001">
    <property type="protein sequence ID" value="SFB85648.1"/>
    <property type="molecule type" value="Genomic_DNA"/>
</dbReference>
<accession>A0A1I1EJM0</accession>
<keyword evidence="3" id="KW-1185">Reference proteome</keyword>
<gene>
    <name evidence="2" type="ORF">SAMN05421780_101778</name>
</gene>
<evidence type="ECO:0000256" key="1">
    <source>
        <dbReference type="SAM" id="Phobius"/>
    </source>
</evidence>
<keyword evidence="1" id="KW-0472">Membrane</keyword>
<keyword evidence="1" id="KW-0812">Transmembrane</keyword>
<dbReference type="PANTHER" id="PTHR37309">
    <property type="entry name" value="SLR0284 PROTEIN"/>
    <property type="match status" value="1"/>
</dbReference>
<evidence type="ECO:0000313" key="2">
    <source>
        <dbReference type="EMBL" id="SFB85648.1"/>
    </source>
</evidence>